<dbReference type="PANTHER" id="PTHR38442">
    <property type="entry name" value="INNER MEMBRANE PROTEIN-RELATED"/>
    <property type="match status" value="1"/>
</dbReference>
<evidence type="ECO:0000313" key="2">
    <source>
        <dbReference type="EMBL" id="CAM77888.1"/>
    </source>
</evidence>
<accession>A4U4T1</accession>
<dbReference type="Pfam" id="PF04286">
    <property type="entry name" value="DUF445"/>
    <property type="match status" value="1"/>
</dbReference>
<dbReference type="PANTHER" id="PTHR38442:SF1">
    <property type="entry name" value="INNER MEMBRANE PROTEIN"/>
    <property type="match status" value="1"/>
</dbReference>
<protein>
    <recommendedName>
        <fullName evidence="3">DUF445 domain-containing protein</fullName>
    </recommendedName>
</protein>
<dbReference type="AlphaFoldDB" id="A4U4T1"/>
<gene>
    <name evidence="2" type="ORF">MGR_3956</name>
</gene>
<evidence type="ECO:0000256" key="1">
    <source>
        <dbReference type="SAM" id="Phobius"/>
    </source>
</evidence>
<organism evidence="2">
    <name type="scientific">Magnetospirillum gryphiswaldense</name>
    <dbReference type="NCBI Taxonomy" id="55518"/>
    <lineage>
        <taxon>Bacteria</taxon>
        <taxon>Pseudomonadati</taxon>
        <taxon>Pseudomonadota</taxon>
        <taxon>Alphaproteobacteria</taxon>
        <taxon>Rhodospirillales</taxon>
        <taxon>Rhodospirillaceae</taxon>
        <taxon>Magnetospirillum</taxon>
    </lineage>
</organism>
<dbReference type="GO" id="GO:0005886">
    <property type="term" value="C:plasma membrane"/>
    <property type="evidence" value="ECO:0007669"/>
    <property type="project" value="TreeGrafter"/>
</dbReference>
<keyword evidence="1" id="KW-1133">Transmembrane helix</keyword>
<sequence>MGKSKLIPPHLLAGGLLLVMAVLFGVAWYFHIPALKAFAEAALAGGIADWFAVTALFRRPLGLPIPHTGLIPANQKRLGRALGDFVRDNFLAPDLVAARLRQGSPAAWLADRLAQPEVARVLARRLLRLADDADSRTALLALVQPGPSLARALRMIMRQHGHQRAFDRLLDGVAGALAADNSFIVTKVADGSGRWVPAWVDRKLAEKLSAALAAGLDDLRRADHPWRQGFEHWLHTLAQRLGEDRDLDARLTAAGEKALADWLAEDRLLPGLSAAIAGWGRALAADQAARARLDRRLIRVVERALVPSRHQIGDFIAQVVERWDGATLVAKLEAQVGGDLQYIRVNGTLVGGLAGLALYGLSHLLG</sequence>
<dbReference type="EMBL" id="CU459003">
    <property type="protein sequence ID" value="CAM77888.1"/>
    <property type="molecule type" value="Genomic_DNA"/>
</dbReference>
<name>A4U4T1_9PROT</name>
<keyword evidence="1" id="KW-0812">Transmembrane</keyword>
<reference evidence="2" key="1">
    <citation type="journal article" date="2007" name="J. Bacteriol.">
        <title>Comparative genome analysis of four magnetotactic bacteria reveals a complex set of group-specific genes implicated in magnetosome biomineralization and function.</title>
        <authorList>
            <person name="Richter M."/>
            <person name="Kube M."/>
            <person name="Bazylinski D.A."/>
            <person name="Lombardot T."/>
            <person name="Gloeckner F.O."/>
            <person name="Reinhardt R."/>
            <person name="Schueler D."/>
        </authorList>
    </citation>
    <scope>NUCLEOTIDE SEQUENCE</scope>
    <source>
        <strain evidence="2">MSR-1</strain>
    </source>
</reference>
<keyword evidence="1" id="KW-0472">Membrane</keyword>
<evidence type="ECO:0008006" key="3">
    <source>
        <dbReference type="Google" id="ProtNLM"/>
    </source>
</evidence>
<dbReference type="InterPro" id="IPR007383">
    <property type="entry name" value="DUF445"/>
</dbReference>
<feature type="transmembrane region" description="Helical" evidence="1">
    <location>
        <begin position="12"/>
        <end position="31"/>
    </location>
</feature>
<proteinExistence type="predicted"/>